<organism evidence="1 2">
    <name type="scientific">Terriglobus roseus</name>
    <dbReference type="NCBI Taxonomy" id="392734"/>
    <lineage>
        <taxon>Bacteria</taxon>
        <taxon>Pseudomonadati</taxon>
        <taxon>Acidobacteriota</taxon>
        <taxon>Terriglobia</taxon>
        <taxon>Terriglobales</taxon>
        <taxon>Acidobacteriaceae</taxon>
        <taxon>Terriglobus</taxon>
    </lineage>
</organism>
<evidence type="ECO:0000313" key="2">
    <source>
        <dbReference type="Proteomes" id="UP000182427"/>
    </source>
</evidence>
<dbReference type="EMBL" id="LT629690">
    <property type="protein sequence ID" value="SDF78075.1"/>
    <property type="molecule type" value="Genomic_DNA"/>
</dbReference>
<evidence type="ECO:0000313" key="1">
    <source>
        <dbReference type="EMBL" id="SDF78075.1"/>
    </source>
</evidence>
<keyword evidence="2" id="KW-1185">Reference proteome</keyword>
<dbReference type="Proteomes" id="UP000182427">
    <property type="component" value="Chromosome I"/>
</dbReference>
<protein>
    <submittedName>
        <fullName evidence="1">Uncharacterized protein</fullName>
    </submittedName>
</protein>
<dbReference type="AlphaFoldDB" id="A0A1G7NVL2"/>
<sequence length="67" mass="7172">MNLQEVSFIAPCTSSGADQSHSGTKKQGIVNKKIFVPIFCASKFLLPTTARRMIDVSSDPSNSVTLA</sequence>
<reference evidence="1 2" key="1">
    <citation type="submission" date="2016-10" db="EMBL/GenBank/DDBJ databases">
        <authorList>
            <person name="de Groot N.N."/>
        </authorList>
    </citation>
    <scope>NUCLEOTIDE SEQUENCE [LARGE SCALE GENOMIC DNA]</scope>
    <source>
        <strain evidence="1 2">GAS232</strain>
    </source>
</reference>
<proteinExistence type="predicted"/>
<gene>
    <name evidence="1" type="ORF">SAMN05444167_3292</name>
</gene>
<accession>A0A1G7NVL2</accession>
<name>A0A1G7NVL2_9BACT</name>